<evidence type="ECO:0000313" key="2">
    <source>
        <dbReference type="Proteomes" id="UP000800200"/>
    </source>
</evidence>
<protein>
    <submittedName>
        <fullName evidence="1">Uncharacterized protein</fullName>
    </submittedName>
</protein>
<reference evidence="1" key="1">
    <citation type="journal article" date="2020" name="Stud. Mycol.">
        <title>101 Dothideomycetes genomes: a test case for predicting lifestyles and emergence of pathogens.</title>
        <authorList>
            <person name="Haridas S."/>
            <person name="Albert R."/>
            <person name="Binder M."/>
            <person name="Bloem J."/>
            <person name="Labutti K."/>
            <person name="Salamov A."/>
            <person name="Andreopoulos B."/>
            <person name="Baker S."/>
            <person name="Barry K."/>
            <person name="Bills G."/>
            <person name="Bluhm B."/>
            <person name="Cannon C."/>
            <person name="Castanera R."/>
            <person name="Culley D."/>
            <person name="Daum C."/>
            <person name="Ezra D."/>
            <person name="Gonzalez J."/>
            <person name="Henrissat B."/>
            <person name="Kuo A."/>
            <person name="Liang C."/>
            <person name="Lipzen A."/>
            <person name="Lutzoni F."/>
            <person name="Magnuson J."/>
            <person name="Mondo S."/>
            <person name="Nolan M."/>
            <person name="Ohm R."/>
            <person name="Pangilinan J."/>
            <person name="Park H.-J."/>
            <person name="Ramirez L."/>
            <person name="Alfaro M."/>
            <person name="Sun H."/>
            <person name="Tritt A."/>
            <person name="Yoshinaga Y."/>
            <person name="Zwiers L.-H."/>
            <person name="Turgeon B."/>
            <person name="Goodwin S."/>
            <person name="Spatafora J."/>
            <person name="Crous P."/>
            <person name="Grigoriev I."/>
        </authorList>
    </citation>
    <scope>NUCLEOTIDE SEQUENCE</scope>
    <source>
        <strain evidence="1">CBS 207.26</strain>
    </source>
</reference>
<dbReference type="AlphaFoldDB" id="A0A6A6EJQ4"/>
<proteinExistence type="predicted"/>
<sequence length="57" mass="6623">SQGVWAGHCFDITTLTRHTENMGDEWKDVSEEIVQEIATIWESECGSDWRQIICQPR</sequence>
<feature type="non-terminal residue" evidence="1">
    <location>
        <position position="1"/>
    </location>
</feature>
<dbReference type="Proteomes" id="UP000800200">
    <property type="component" value="Unassembled WGS sequence"/>
</dbReference>
<organism evidence="1 2">
    <name type="scientific">Zopfia rhizophila CBS 207.26</name>
    <dbReference type="NCBI Taxonomy" id="1314779"/>
    <lineage>
        <taxon>Eukaryota</taxon>
        <taxon>Fungi</taxon>
        <taxon>Dikarya</taxon>
        <taxon>Ascomycota</taxon>
        <taxon>Pezizomycotina</taxon>
        <taxon>Dothideomycetes</taxon>
        <taxon>Dothideomycetes incertae sedis</taxon>
        <taxon>Zopfiaceae</taxon>
        <taxon>Zopfia</taxon>
    </lineage>
</organism>
<gene>
    <name evidence="1" type="ORF">K469DRAFT_557500</name>
</gene>
<name>A0A6A6EJQ4_9PEZI</name>
<dbReference type="EMBL" id="ML994617">
    <property type="protein sequence ID" value="KAF2191253.1"/>
    <property type="molecule type" value="Genomic_DNA"/>
</dbReference>
<dbReference type="OrthoDB" id="2588098at2759"/>
<evidence type="ECO:0000313" key="1">
    <source>
        <dbReference type="EMBL" id="KAF2191253.1"/>
    </source>
</evidence>
<keyword evidence="2" id="KW-1185">Reference proteome</keyword>
<accession>A0A6A6EJQ4</accession>